<gene>
    <name evidence="2" type="ORF">LVIROSA_LOCUS35255</name>
</gene>
<dbReference type="Proteomes" id="UP001157418">
    <property type="component" value="Unassembled WGS sequence"/>
</dbReference>
<evidence type="ECO:0000313" key="3">
    <source>
        <dbReference type="Proteomes" id="UP001157418"/>
    </source>
</evidence>
<organism evidence="2 3">
    <name type="scientific">Lactuca virosa</name>
    <dbReference type="NCBI Taxonomy" id="75947"/>
    <lineage>
        <taxon>Eukaryota</taxon>
        <taxon>Viridiplantae</taxon>
        <taxon>Streptophyta</taxon>
        <taxon>Embryophyta</taxon>
        <taxon>Tracheophyta</taxon>
        <taxon>Spermatophyta</taxon>
        <taxon>Magnoliopsida</taxon>
        <taxon>eudicotyledons</taxon>
        <taxon>Gunneridae</taxon>
        <taxon>Pentapetalae</taxon>
        <taxon>asterids</taxon>
        <taxon>campanulids</taxon>
        <taxon>Asterales</taxon>
        <taxon>Asteraceae</taxon>
        <taxon>Cichorioideae</taxon>
        <taxon>Cichorieae</taxon>
        <taxon>Lactucinae</taxon>
        <taxon>Lactuca</taxon>
    </lineage>
</organism>
<dbReference type="PANTHER" id="PTHR31900">
    <property type="entry name" value="F-BOX/RNI SUPERFAMILY PROTEIN-RELATED"/>
    <property type="match status" value="1"/>
</dbReference>
<dbReference type="EMBL" id="CAKMRJ010005634">
    <property type="protein sequence ID" value="CAH1449796.1"/>
    <property type="molecule type" value="Genomic_DNA"/>
</dbReference>
<name>A0AAU9PJB2_9ASTR</name>
<dbReference type="InterPro" id="IPR050232">
    <property type="entry name" value="FBL13/AtMIF1-like"/>
</dbReference>
<protein>
    <recommendedName>
        <fullName evidence="1">FBD domain-containing protein</fullName>
    </recommendedName>
</protein>
<sequence>MPLHFPNLSHLVLTEAIKYHTYRALMGLLYFCPVLESIYIPEGFETYMPLDEKHSIWSSTPVCMLKCLRTVTLKNFHGYSSEICFIKCVLKYACVLEMMDIWWSTWVRASKEQIMVRVKKELEMMKMSSTACVVKFS</sequence>
<proteinExistence type="predicted"/>
<reference evidence="2 3" key="1">
    <citation type="submission" date="2022-01" db="EMBL/GenBank/DDBJ databases">
        <authorList>
            <person name="Xiong W."/>
            <person name="Schranz E."/>
        </authorList>
    </citation>
    <scope>NUCLEOTIDE SEQUENCE [LARGE SCALE GENOMIC DNA]</scope>
</reference>
<comment type="caution">
    <text evidence="2">The sequence shown here is derived from an EMBL/GenBank/DDBJ whole genome shotgun (WGS) entry which is preliminary data.</text>
</comment>
<keyword evidence="3" id="KW-1185">Reference proteome</keyword>
<dbReference type="Pfam" id="PF08387">
    <property type="entry name" value="FBD"/>
    <property type="match status" value="1"/>
</dbReference>
<dbReference type="InterPro" id="IPR006566">
    <property type="entry name" value="FBD"/>
</dbReference>
<feature type="domain" description="FBD" evidence="1">
    <location>
        <begin position="58"/>
        <end position="100"/>
    </location>
</feature>
<dbReference type="PANTHER" id="PTHR31900:SF30">
    <property type="entry name" value="SUPERFAMILY PROTEIN, PUTATIVE-RELATED"/>
    <property type="match status" value="1"/>
</dbReference>
<dbReference type="AlphaFoldDB" id="A0AAU9PJB2"/>
<accession>A0AAU9PJB2</accession>
<evidence type="ECO:0000313" key="2">
    <source>
        <dbReference type="EMBL" id="CAH1449796.1"/>
    </source>
</evidence>
<evidence type="ECO:0000259" key="1">
    <source>
        <dbReference type="Pfam" id="PF08387"/>
    </source>
</evidence>